<feature type="transmembrane region" description="Helical" evidence="1">
    <location>
        <begin position="93"/>
        <end position="110"/>
    </location>
</feature>
<accession>A0A1R1I3J8</accession>
<keyword evidence="1" id="KW-0472">Membrane</keyword>
<dbReference type="Proteomes" id="UP000187526">
    <property type="component" value="Unassembled WGS sequence"/>
</dbReference>
<feature type="domain" description="Phosphatidic acid phosphatase type 2/haloperoxidase" evidence="2">
    <location>
        <begin position="94"/>
        <end position="224"/>
    </location>
</feature>
<sequence length="248" mass="27711">MQKSLVLPFKRWLALTFSLMVLLLVLDPVQLDFHVAGLLYVPGQGFIGEHNVFLETVLHRQAKYIVMAFFVLTIICFFASWKVVRLRPWRRQLGYIALAMGVSTAIIPPLKALTEIQCPKDLVVFGGGEAFVPLLGPLPGITRSGRCWPGGHAATGFSLLALYFALRERHPRFARVSMVFALAFGGVLSLGRMLQGAHFLSHNLWTLLIDWTICLVLSRVFLDRYQAIGTEATSYGSLTRLDYSSGKR</sequence>
<dbReference type="OrthoDB" id="7348799at2"/>
<dbReference type="InterPro" id="IPR036938">
    <property type="entry name" value="PAP2/HPO_sf"/>
</dbReference>
<dbReference type="AlphaFoldDB" id="A0A1R1I3J8"/>
<feature type="transmembrane region" description="Helical" evidence="1">
    <location>
        <begin position="148"/>
        <end position="166"/>
    </location>
</feature>
<dbReference type="CDD" id="cd03396">
    <property type="entry name" value="PAP2_like_6"/>
    <property type="match status" value="1"/>
</dbReference>
<feature type="transmembrane region" description="Helical" evidence="1">
    <location>
        <begin position="64"/>
        <end position="81"/>
    </location>
</feature>
<organism evidence="3 4">
    <name type="scientific">Azonexus hydrophilus</name>
    <dbReference type="NCBI Taxonomy" id="418702"/>
    <lineage>
        <taxon>Bacteria</taxon>
        <taxon>Pseudomonadati</taxon>
        <taxon>Pseudomonadota</taxon>
        <taxon>Betaproteobacteria</taxon>
        <taxon>Rhodocyclales</taxon>
        <taxon>Azonexaceae</taxon>
        <taxon>Azonexus</taxon>
    </lineage>
</organism>
<dbReference type="Pfam" id="PF01569">
    <property type="entry name" value="PAP2"/>
    <property type="match status" value="1"/>
</dbReference>
<evidence type="ECO:0000313" key="4">
    <source>
        <dbReference type="Proteomes" id="UP000187526"/>
    </source>
</evidence>
<dbReference type="InterPro" id="IPR000326">
    <property type="entry name" value="PAP2/HPO"/>
</dbReference>
<evidence type="ECO:0000256" key="1">
    <source>
        <dbReference type="SAM" id="Phobius"/>
    </source>
</evidence>
<protein>
    <submittedName>
        <fullName evidence="3">Phosphoesterase</fullName>
    </submittedName>
</protein>
<evidence type="ECO:0000313" key="3">
    <source>
        <dbReference type="EMBL" id="OMG53273.1"/>
    </source>
</evidence>
<keyword evidence="4" id="KW-1185">Reference proteome</keyword>
<dbReference type="STRING" id="418702.BJN45_13120"/>
<evidence type="ECO:0000259" key="2">
    <source>
        <dbReference type="Pfam" id="PF01569"/>
    </source>
</evidence>
<name>A0A1R1I3J8_9RHOO</name>
<keyword evidence="1" id="KW-1133">Transmembrane helix</keyword>
<dbReference type="SUPFAM" id="SSF48317">
    <property type="entry name" value="Acid phosphatase/Vanadium-dependent haloperoxidase"/>
    <property type="match status" value="1"/>
</dbReference>
<comment type="caution">
    <text evidence="3">The sequence shown here is derived from an EMBL/GenBank/DDBJ whole genome shotgun (WGS) entry which is preliminary data.</text>
</comment>
<reference evidence="3 4" key="1">
    <citation type="submission" date="2016-10" db="EMBL/GenBank/DDBJ databases">
        <title>Alkaliphiles isolated from bioreactors.</title>
        <authorList>
            <person name="Salah Z."/>
            <person name="Rout S.P."/>
            <person name="Humphreys P.N."/>
        </authorList>
    </citation>
    <scope>NUCLEOTIDE SEQUENCE [LARGE SCALE GENOMIC DNA]</scope>
    <source>
        <strain evidence="3 4">ZS02</strain>
    </source>
</reference>
<feature type="transmembrane region" description="Helical" evidence="1">
    <location>
        <begin position="203"/>
        <end position="222"/>
    </location>
</feature>
<proteinExistence type="predicted"/>
<dbReference type="EMBL" id="MTHD01000004">
    <property type="protein sequence ID" value="OMG53273.1"/>
    <property type="molecule type" value="Genomic_DNA"/>
</dbReference>
<gene>
    <name evidence="3" type="ORF">BJN45_13120</name>
</gene>
<feature type="transmembrane region" description="Helical" evidence="1">
    <location>
        <begin position="173"/>
        <end position="191"/>
    </location>
</feature>
<keyword evidence="1" id="KW-0812">Transmembrane</keyword>